<dbReference type="GO" id="GO:0005524">
    <property type="term" value="F:ATP binding"/>
    <property type="evidence" value="ECO:0007669"/>
    <property type="project" value="UniProtKB-UniRule"/>
</dbReference>
<dbReference type="GO" id="GO:0043138">
    <property type="term" value="F:3'-5' DNA helicase activity"/>
    <property type="evidence" value="ECO:0007669"/>
    <property type="project" value="UniProtKB-EC"/>
</dbReference>
<dbReference type="SUPFAM" id="SSF52540">
    <property type="entry name" value="P-loop containing nucleoside triphosphate hydrolases"/>
    <property type="match status" value="1"/>
</dbReference>
<keyword evidence="9 12" id="KW-0238">DNA-binding</keyword>
<evidence type="ECO:0000256" key="4">
    <source>
        <dbReference type="ARBA" id="ARBA00022741"/>
    </source>
</evidence>
<dbReference type="NCBIfam" id="TIGR00595">
    <property type="entry name" value="priA"/>
    <property type="match status" value="1"/>
</dbReference>
<dbReference type="FunFam" id="3.40.50.300:FF:000489">
    <property type="entry name" value="Primosome assembly protein PriA"/>
    <property type="match status" value="1"/>
</dbReference>
<evidence type="ECO:0000256" key="1">
    <source>
        <dbReference type="ARBA" id="ARBA00022515"/>
    </source>
</evidence>
<feature type="binding site" evidence="12">
    <location>
        <position position="510"/>
    </location>
    <ligand>
        <name>Zn(2+)</name>
        <dbReference type="ChEBI" id="CHEBI:29105"/>
        <label>1</label>
    </ligand>
</feature>
<name>A0A7R6PYX6_9BACT</name>
<dbReference type="InterPro" id="IPR040498">
    <property type="entry name" value="PriA_CRR"/>
</dbReference>
<dbReference type="AlphaFoldDB" id="A0A7R6PYX6"/>
<feature type="binding site" evidence="12">
    <location>
        <position position="552"/>
    </location>
    <ligand>
        <name>Zn(2+)</name>
        <dbReference type="ChEBI" id="CHEBI:29105"/>
        <label>1</label>
    </ligand>
</feature>
<feature type="binding site" evidence="12">
    <location>
        <position position="513"/>
    </location>
    <ligand>
        <name>Zn(2+)</name>
        <dbReference type="ChEBI" id="CHEBI:29105"/>
        <label>1</label>
    </ligand>
</feature>
<evidence type="ECO:0000256" key="12">
    <source>
        <dbReference type="HAMAP-Rule" id="MF_00983"/>
    </source>
</evidence>
<dbReference type="GO" id="GO:0006302">
    <property type="term" value="P:double-strand break repair"/>
    <property type="evidence" value="ECO:0007669"/>
    <property type="project" value="InterPro"/>
</dbReference>
<reference evidence="14 15" key="1">
    <citation type="journal article" date="2012" name="Extremophiles">
        <title>Thermotomaculum hydrothermale gen. nov., sp. nov., a novel heterotrophic thermophile within the phylum Acidobacteria from a deep-sea hydrothermal vent chimney in the Southern Okinawa Trough.</title>
        <authorList>
            <person name="Izumi H."/>
            <person name="Nunoura T."/>
            <person name="Miyazaki M."/>
            <person name="Mino S."/>
            <person name="Toki T."/>
            <person name="Takai K."/>
            <person name="Sako Y."/>
            <person name="Sawabe T."/>
            <person name="Nakagawa S."/>
        </authorList>
    </citation>
    <scope>NUCLEOTIDE SEQUENCE [LARGE SCALE GENOMIC DNA]</scope>
    <source>
        <strain evidence="14 15">AC55</strain>
    </source>
</reference>
<feature type="binding site" evidence="12">
    <location>
        <position position="539"/>
    </location>
    <ligand>
        <name>Zn(2+)</name>
        <dbReference type="ChEBI" id="CHEBI:29105"/>
        <label>2</label>
    </ligand>
</feature>
<dbReference type="InterPro" id="IPR011545">
    <property type="entry name" value="DEAD/DEAH_box_helicase_dom"/>
</dbReference>
<dbReference type="Pfam" id="PF00270">
    <property type="entry name" value="DEAD"/>
    <property type="match status" value="1"/>
</dbReference>
<accession>A0A7R6PYX6</accession>
<sequence>MEIKKSMKYYKIAIPEIKKTYTFFSESEINPGYFCSVKVRNRQYVGIVVEKDNSIDNSLKYNRISSIYRDFTPLSKNYIDFIKTISNYYFTDYGVFFSIAFPSKMFKGIEFEYSLNSEKVGLFLTDEELKIVTLLKEKPMKLKEIKKYTGEEDVVASLKNLEKLGLIKKEIANPFKRAETTKRKAVSLLKIPEEKEIEAIKRKSPAQFRVLDYLVKNKGVNFFLVSELSDRLKVSSSSFESLEKKGFVRLFYDYPSLIKEHPQLKEIITLNKYQEKFYRDFLNSKNGVYYLFGVTGSGKTEVYLRCAEAIISEGKTVLYLVPEIGLTPAAISRLKVRFGKDIAILHSGLSYGERISEWLRVLNEKVKIVVGTRSAIFAPLKNLGLIIVDEEHDHSYKQENFPKYNAVHCALFRGKIDNIPIILGSASPSVEIFYNAKKGKYKLYKLPERAGESGFPSVEIIDMMEEFKKAKGKKKIFAETTINEIKKVIDSGGQVLIFVNRRGYAPFLMCRKCGFIEMCPNCSVSLTVHSDSNSYPLQCHYCGYGKEIPDVCPSCGDNFIQMMGYGTQRIEKRLKSLFPKAKIERVDRDTVSTKNAFENFMTKMNRREIDIVVGTQMIAKGHHFPYLRLSVIVDADSLISFPDFRSAERAFSLFLQVGGRAGRELKGKVLIQTYKPEHYIFKYLKNHDYLSFFDKEIDFRKKALYPPFAKIIVVEIKGNDEEKVAEFSNLVGNRLKEKNVDGKVQILGPVKASIFKVHNKFRYHIILKSKDRRSLRSLFKKGVLPFLEKKLSGIVIIPDIDPYSIM</sequence>
<dbReference type="Gene3D" id="3.40.1440.60">
    <property type="entry name" value="PriA, 3(prime) DNA-binding domain"/>
    <property type="match status" value="1"/>
</dbReference>
<dbReference type="Gene3D" id="3.40.50.300">
    <property type="entry name" value="P-loop containing nucleotide triphosphate hydrolases"/>
    <property type="match status" value="2"/>
</dbReference>
<evidence type="ECO:0000313" key="14">
    <source>
        <dbReference type="EMBL" id="BBB32203.1"/>
    </source>
</evidence>
<evidence type="ECO:0000256" key="11">
    <source>
        <dbReference type="ARBA" id="ARBA00048988"/>
    </source>
</evidence>
<keyword evidence="7 12" id="KW-0862">Zinc</keyword>
<dbReference type="CDD" id="cd18804">
    <property type="entry name" value="SF2_C_priA"/>
    <property type="match status" value="1"/>
</dbReference>
<dbReference type="CDD" id="cd17929">
    <property type="entry name" value="DEXHc_priA"/>
    <property type="match status" value="1"/>
</dbReference>
<comment type="catalytic activity">
    <reaction evidence="11 12">
        <text>ATP + H2O = ADP + phosphate + H(+)</text>
        <dbReference type="Rhea" id="RHEA:13065"/>
        <dbReference type="ChEBI" id="CHEBI:15377"/>
        <dbReference type="ChEBI" id="CHEBI:15378"/>
        <dbReference type="ChEBI" id="CHEBI:30616"/>
        <dbReference type="ChEBI" id="CHEBI:43474"/>
        <dbReference type="ChEBI" id="CHEBI:456216"/>
        <dbReference type="EC" id="5.6.2.4"/>
    </reaction>
</comment>
<dbReference type="GO" id="GO:1990077">
    <property type="term" value="C:primosome complex"/>
    <property type="evidence" value="ECO:0007669"/>
    <property type="project" value="UniProtKB-UniRule"/>
</dbReference>
<keyword evidence="8 12" id="KW-0067">ATP-binding</keyword>
<dbReference type="GO" id="GO:0003677">
    <property type="term" value="F:DNA binding"/>
    <property type="evidence" value="ECO:0007669"/>
    <property type="project" value="UniProtKB-UniRule"/>
</dbReference>
<dbReference type="EMBL" id="AP017470">
    <property type="protein sequence ID" value="BBB32203.1"/>
    <property type="molecule type" value="Genomic_DNA"/>
</dbReference>
<keyword evidence="10 12" id="KW-0413">Isomerase</keyword>
<gene>
    <name evidence="12 14" type="primary">priA</name>
    <name evidence="14" type="ORF">TTHT_0622</name>
</gene>
<keyword evidence="1 12" id="KW-0639">Primosome</keyword>
<evidence type="ECO:0000256" key="9">
    <source>
        <dbReference type="ARBA" id="ARBA00023125"/>
    </source>
</evidence>
<feature type="binding site" evidence="12">
    <location>
        <position position="542"/>
    </location>
    <ligand>
        <name>Zn(2+)</name>
        <dbReference type="ChEBI" id="CHEBI:29105"/>
        <label>2</label>
    </ligand>
</feature>
<comment type="cofactor">
    <cofactor evidence="12">
        <name>Zn(2+)</name>
        <dbReference type="ChEBI" id="CHEBI:29105"/>
    </cofactor>
    <text evidence="12">Binds 2 zinc ions per subunit.</text>
</comment>
<dbReference type="HAMAP" id="MF_00983">
    <property type="entry name" value="PriA"/>
    <property type="match status" value="1"/>
</dbReference>
<dbReference type="PROSITE" id="PS51192">
    <property type="entry name" value="HELICASE_ATP_BIND_1"/>
    <property type="match status" value="1"/>
</dbReference>
<keyword evidence="6 12" id="KW-0347">Helicase</keyword>
<organism evidence="14 15">
    <name type="scientific">Thermotomaculum hydrothermale</name>
    <dbReference type="NCBI Taxonomy" id="981385"/>
    <lineage>
        <taxon>Bacteria</taxon>
        <taxon>Pseudomonadati</taxon>
        <taxon>Acidobacteriota</taxon>
        <taxon>Holophagae</taxon>
        <taxon>Thermotomaculales</taxon>
        <taxon>Thermotomaculaceae</taxon>
        <taxon>Thermotomaculum</taxon>
    </lineage>
</organism>
<keyword evidence="4 12" id="KW-0547">Nucleotide-binding</keyword>
<evidence type="ECO:0000313" key="15">
    <source>
        <dbReference type="Proteomes" id="UP000595564"/>
    </source>
</evidence>
<comment type="catalytic activity">
    <reaction evidence="12">
        <text>Couples ATP hydrolysis with the unwinding of duplex DNA by translocating in the 3'-5' direction.</text>
        <dbReference type="EC" id="5.6.2.4"/>
    </reaction>
</comment>
<evidence type="ECO:0000256" key="5">
    <source>
        <dbReference type="ARBA" id="ARBA00022801"/>
    </source>
</evidence>
<comment type="similarity">
    <text evidence="12">Belongs to the helicase family. PriA subfamily.</text>
</comment>
<evidence type="ECO:0000256" key="7">
    <source>
        <dbReference type="ARBA" id="ARBA00022833"/>
    </source>
</evidence>
<dbReference type="Proteomes" id="UP000595564">
    <property type="component" value="Chromosome"/>
</dbReference>
<comment type="function">
    <text evidence="12">Initiates the restart of stalled replication forks, which reloads the replicative helicase on sites other than the origin of replication. Recognizes and binds to abandoned replication forks and remodels them to uncover a helicase loading site. Promotes assembly of the primosome at these replication forks.</text>
</comment>
<dbReference type="InterPro" id="IPR042115">
    <property type="entry name" value="PriA_3primeBD_sf"/>
</dbReference>
<dbReference type="Pfam" id="PF18319">
    <property type="entry name" value="Zn_ribbon_PriA"/>
    <property type="match status" value="1"/>
</dbReference>
<keyword evidence="5 12" id="KW-0378">Hydrolase</keyword>
<evidence type="ECO:0000256" key="3">
    <source>
        <dbReference type="ARBA" id="ARBA00022723"/>
    </source>
</evidence>
<dbReference type="Pfam" id="PF18074">
    <property type="entry name" value="PriA_C"/>
    <property type="match status" value="1"/>
</dbReference>
<dbReference type="GO" id="GO:0006310">
    <property type="term" value="P:DNA recombination"/>
    <property type="evidence" value="ECO:0007669"/>
    <property type="project" value="InterPro"/>
</dbReference>
<keyword evidence="15" id="KW-1185">Reference proteome</keyword>
<dbReference type="GO" id="GO:0016787">
    <property type="term" value="F:hydrolase activity"/>
    <property type="evidence" value="ECO:0007669"/>
    <property type="project" value="UniProtKB-KW"/>
</dbReference>
<dbReference type="InterPro" id="IPR005259">
    <property type="entry name" value="PriA"/>
</dbReference>
<dbReference type="InterPro" id="IPR014001">
    <property type="entry name" value="Helicase_ATP-bd"/>
</dbReference>
<feature type="binding site" evidence="12">
    <location>
        <position position="519"/>
    </location>
    <ligand>
        <name>Zn(2+)</name>
        <dbReference type="ChEBI" id="CHEBI:29105"/>
        <label>2</label>
    </ligand>
</feature>
<evidence type="ECO:0000256" key="10">
    <source>
        <dbReference type="ARBA" id="ARBA00023235"/>
    </source>
</evidence>
<dbReference type="EC" id="5.6.2.4" evidence="12"/>
<dbReference type="PANTHER" id="PTHR30580">
    <property type="entry name" value="PRIMOSOMAL PROTEIN N"/>
    <property type="match status" value="1"/>
</dbReference>
<dbReference type="InterPro" id="IPR041236">
    <property type="entry name" value="PriA_C"/>
</dbReference>
<dbReference type="GO" id="GO:0006269">
    <property type="term" value="P:DNA replication, synthesis of primer"/>
    <property type="evidence" value="ECO:0007669"/>
    <property type="project" value="UniProtKB-KW"/>
</dbReference>
<evidence type="ECO:0000259" key="13">
    <source>
        <dbReference type="PROSITE" id="PS51192"/>
    </source>
</evidence>
<evidence type="ECO:0000256" key="6">
    <source>
        <dbReference type="ARBA" id="ARBA00022806"/>
    </source>
</evidence>
<feature type="binding site" evidence="12">
    <location>
        <position position="555"/>
    </location>
    <ligand>
        <name>Zn(2+)</name>
        <dbReference type="ChEBI" id="CHEBI:29105"/>
        <label>1</label>
    </ligand>
</feature>
<keyword evidence="2 12" id="KW-0235">DNA replication</keyword>
<dbReference type="GO" id="GO:0006270">
    <property type="term" value="P:DNA replication initiation"/>
    <property type="evidence" value="ECO:0007669"/>
    <property type="project" value="TreeGrafter"/>
</dbReference>
<dbReference type="InterPro" id="IPR041222">
    <property type="entry name" value="PriA_3primeBD"/>
</dbReference>
<feature type="binding site" evidence="12">
    <location>
        <position position="522"/>
    </location>
    <ligand>
        <name>Zn(2+)</name>
        <dbReference type="ChEBI" id="CHEBI:29105"/>
        <label>2</label>
    </ligand>
</feature>
<dbReference type="Pfam" id="PF17764">
    <property type="entry name" value="PriA_3primeBD"/>
    <property type="match status" value="1"/>
</dbReference>
<comment type="subunit">
    <text evidence="12">Component of the replication restart primosome.</text>
</comment>
<keyword evidence="3 12" id="KW-0479">Metal-binding</keyword>
<evidence type="ECO:0000256" key="8">
    <source>
        <dbReference type="ARBA" id="ARBA00022840"/>
    </source>
</evidence>
<protein>
    <recommendedName>
        <fullName evidence="12">Replication restart protein PriA</fullName>
    </recommendedName>
    <alternativeName>
        <fullName evidence="12">ATP-dependent DNA helicase PriA</fullName>
        <ecNumber evidence="12">5.6.2.4</ecNumber>
    </alternativeName>
    <alternativeName>
        <fullName evidence="12">DNA 3'-5' helicase PriA</fullName>
    </alternativeName>
</protein>
<dbReference type="KEGG" id="thyd:TTHT_0622"/>
<dbReference type="PANTHER" id="PTHR30580:SF0">
    <property type="entry name" value="PRIMOSOMAL PROTEIN N"/>
    <property type="match status" value="1"/>
</dbReference>
<dbReference type="InterPro" id="IPR027417">
    <property type="entry name" value="P-loop_NTPase"/>
</dbReference>
<evidence type="ECO:0000256" key="2">
    <source>
        <dbReference type="ARBA" id="ARBA00022705"/>
    </source>
</evidence>
<feature type="domain" description="Helicase ATP-binding" evidence="13">
    <location>
        <begin position="280"/>
        <end position="446"/>
    </location>
</feature>
<dbReference type="SMART" id="SM00487">
    <property type="entry name" value="DEXDc"/>
    <property type="match status" value="1"/>
</dbReference>
<proteinExistence type="inferred from homology"/>
<dbReference type="GO" id="GO:0008270">
    <property type="term" value="F:zinc ion binding"/>
    <property type="evidence" value="ECO:0007669"/>
    <property type="project" value="UniProtKB-UniRule"/>
</dbReference>